<evidence type="ECO:0000259" key="6">
    <source>
        <dbReference type="PROSITE" id="PS50830"/>
    </source>
</evidence>
<feature type="signal peptide" evidence="5">
    <location>
        <begin position="1"/>
        <end position="20"/>
    </location>
</feature>
<gene>
    <name evidence="7" type="ORF">GCM10023196_076200</name>
</gene>
<dbReference type="PANTHER" id="PTHR12302">
    <property type="entry name" value="EBNA2 BINDING PROTEIN P100"/>
    <property type="match status" value="1"/>
</dbReference>
<feature type="domain" description="TNase-like" evidence="6">
    <location>
        <begin position="49"/>
        <end position="179"/>
    </location>
</feature>
<feature type="chain" id="PRO_5045905351" evidence="5">
    <location>
        <begin position="21"/>
        <end position="181"/>
    </location>
</feature>
<feature type="region of interest" description="Disordered" evidence="4">
    <location>
        <begin position="27"/>
        <end position="48"/>
    </location>
</feature>
<reference evidence="8" key="1">
    <citation type="journal article" date="2019" name="Int. J. Syst. Evol. Microbiol.">
        <title>The Global Catalogue of Microorganisms (GCM) 10K type strain sequencing project: providing services to taxonomists for standard genome sequencing and annotation.</title>
        <authorList>
            <consortium name="The Broad Institute Genomics Platform"/>
            <consortium name="The Broad Institute Genome Sequencing Center for Infectious Disease"/>
            <person name="Wu L."/>
            <person name="Ma J."/>
        </authorList>
    </citation>
    <scope>NUCLEOTIDE SEQUENCE [LARGE SCALE GENOMIC DNA]</scope>
    <source>
        <strain evidence="8">JCM 17939</strain>
    </source>
</reference>
<dbReference type="PANTHER" id="PTHR12302:SF3">
    <property type="entry name" value="SERINE_THREONINE-PROTEIN KINASE 31"/>
    <property type="match status" value="1"/>
</dbReference>
<keyword evidence="2" id="KW-0255">Endonuclease</keyword>
<keyword evidence="1" id="KW-0540">Nuclease</keyword>
<accession>A0ABP8UQ98</accession>
<evidence type="ECO:0000256" key="4">
    <source>
        <dbReference type="SAM" id="MobiDB-lite"/>
    </source>
</evidence>
<keyword evidence="3" id="KW-0378">Hydrolase</keyword>
<evidence type="ECO:0000256" key="1">
    <source>
        <dbReference type="ARBA" id="ARBA00022722"/>
    </source>
</evidence>
<evidence type="ECO:0000313" key="7">
    <source>
        <dbReference type="EMBL" id="GAA4634486.1"/>
    </source>
</evidence>
<evidence type="ECO:0000256" key="5">
    <source>
        <dbReference type="SAM" id="SignalP"/>
    </source>
</evidence>
<keyword evidence="5" id="KW-0732">Signal</keyword>
<dbReference type="Gene3D" id="2.40.50.90">
    <property type="match status" value="1"/>
</dbReference>
<dbReference type="Pfam" id="PF00565">
    <property type="entry name" value="SNase"/>
    <property type="match status" value="1"/>
</dbReference>
<dbReference type="InterPro" id="IPR016071">
    <property type="entry name" value="Staphylococal_nuclease_OB-fold"/>
</dbReference>
<comment type="caution">
    <text evidence="7">The sequence shown here is derived from an EMBL/GenBank/DDBJ whole genome shotgun (WGS) entry which is preliminary data.</text>
</comment>
<dbReference type="Proteomes" id="UP001501442">
    <property type="component" value="Unassembled WGS sequence"/>
</dbReference>
<organism evidence="7 8">
    <name type="scientific">Actinoallomurus vinaceus</name>
    <dbReference type="NCBI Taxonomy" id="1080074"/>
    <lineage>
        <taxon>Bacteria</taxon>
        <taxon>Bacillati</taxon>
        <taxon>Actinomycetota</taxon>
        <taxon>Actinomycetes</taxon>
        <taxon>Streptosporangiales</taxon>
        <taxon>Thermomonosporaceae</taxon>
        <taxon>Actinoallomurus</taxon>
    </lineage>
</organism>
<protein>
    <submittedName>
        <fullName evidence="7">Thermonuclease family protein</fullName>
    </submittedName>
</protein>
<name>A0ABP8UQ98_9ACTN</name>
<evidence type="ECO:0000256" key="2">
    <source>
        <dbReference type="ARBA" id="ARBA00022759"/>
    </source>
</evidence>
<dbReference type="EMBL" id="BAABHK010000013">
    <property type="protein sequence ID" value="GAA4634486.1"/>
    <property type="molecule type" value="Genomic_DNA"/>
</dbReference>
<evidence type="ECO:0000313" key="8">
    <source>
        <dbReference type="Proteomes" id="UP001501442"/>
    </source>
</evidence>
<dbReference type="SUPFAM" id="SSF50199">
    <property type="entry name" value="Staphylococcal nuclease"/>
    <property type="match status" value="1"/>
</dbReference>
<sequence length="181" mass="19723">MRRWTLVGAGILTALCGAHATGADRVLGTPWPLDRPETSHASGRMPGDDGATATVVRVVDGDTLILRIGGRARRVRLIGADAPEIWTRRDCFGAEAFRGLRRLAPIGSEVRVAGDHEPSDRFGRRLLYVWTRDGRLVAAELIRAGLARLLVIPPDTRYAPLLGAAEADARRTRAGLWRACR</sequence>
<dbReference type="InterPro" id="IPR035437">
    <property type="entry name" value="SNase_OB-fold_sf"/>
</dbReference>
<proteinExistence type="predicted"/>
<dbReference type="RefSeq" id="WP_345437445.1">
    <property type="nucleotide sequence ID" value="NZ_BAABHK010000013.1"/>
</dbReference>
<keyword evidence="8" id="KW-1185">Reference proteome</keyword>
<evidence type="ECO:0000256" key="3">
    <source>
        <dbReference type="ARBA" id="ARBA00022801"/>
    </source>
</evidence>
<dbReference type="SMART" id="SM00318">
    <property type="entry name" value="SNc"/>
    <property type="match status" value="1"/>
</dbReference>
<dbReference type="PROSITE" id="PS50830">
    <property type="entry name" value="TNASE_3"/>
    <property type="match status" value="1"/>
</dbReference>